<sequence length="255" mass="26807">MRLILISALMLGFMAAIIAMPVADITFGQITSAATPTAAPLKALVARNECSDKCNLDDGDCLSKCMDDDGKISIKLIQPITSIAAPPAWPFDDSMRSVSAPVITGRAASPSSDHILSPCSDRCNRGDRQCLRHVIDTCADELIYGCKARCGTLNYGCIMDCIEGHYTATLPLPDIAGSDPLNEVGCSDAADRAISRYAALPTATATQTSPAVPALPTPPTDEDRSFCMAQNCGDGLTDPEGRILGCLIGRQVLGV</sequence>
<evidence type="ECO:0000313" key="3">
    <source>
        <dbReference type="Proteomes" id="UP001521184"/>
    </source>
</evidence>
<reference evidence="2 3" key="1">
    <citation type="journal article" date="2023" name="Plant Dis.">
        <title>First Report of Diplodia intermedia Causing Canker and Dieback Diseases on Apple Trees in Canada.</title>
        <authorList>
            <person name="Ellouze W."/>
            <person name="Ilyukhin E."/>
            <person name="Sulman M."/>
            <person name="Ali S."/>
        </authorList>
    </citation>
    <scope>NUCLEOTIDE SEQUENCE [LARGE SCALE GENOMIC DNA]</scope>
    <source>
        <strain evidence="2 3">M45-28</strain>
    </source>
</reference>
<evidence type="ECO:0000256" key="1">
    <source>
        <dbReference type="SAM" id="SignalP"/>
    </source>
</evidence>
<protein>
    <submittedName>
        <fullName evidence="2">Uncharacterized protein</fullName>
    </submittedName>
</protein>
<name>A0ABR3TD24_9PEZI</name>
<gene>
    <name evidence="2" type="ORF">SLS58_009367</name>
</gene>
<dbReference type="EMBL" id="JAKEKT020000091">
    <property type="protein sequence ID" value="KAL1637276.1"/>
    <property type="molecule type" value="Genomic_DNA"/>
</dbReference>
<comment type="caution">
    <text evidence="2">The sequence shown here is derived from an EMBL/GenBank/DDBJ whole genome shotgun (WGS) entry which is preliminary data.</text>
</comment>
<dbReference type="Proteomes" id="UP001521184">
    <property type="component" value="Unassembled WGS sequence"/>
</dbReference>
<organism evidence="2 3">
    <name type="scientific">Diplodia intermedia</name>
    <dbReference type="NCBI Taxonomy" id="856260"/>
    <lineage>
        <taxon>Eukaryota</taxon>
        <taxon>Fungi</taxon>
        <taxon>Dikarya</taxon>
        <taxon>Ascomycota</taxon>
        <taxon>Pezizomycotina</taxon>
        <taxon>Dothideomycetes</taxon>
        <taxon>Dothideomycetes incertae sedis</taxon>
        <taxon>Botryosphaeriales</taxon>
        <taxon>Botryosphaeriaceae</taxon>
        <taxon>Diplodia</taxon>
    </lineage>
</organism>
<feature type="chain" id="PRO_5045713446" evidence="1">
    <location>
        <begin position="20"/>
        <end position="255"/>
    </location>
</feature>
<evidence type="ECO:0000313" key="2">
    <source>
        <dbReference type="EMBL" id="KAL1637276.1"/>
    </source>
</evidence>
<keyword evidence="1" id="KW-0732">Signal</keyword>
<keyword evidence="3" id="KW-1185">Reference proteome</keyword>
<feature type="signal peptide" evidence="1">
    <location>
        <begin position="1"/>
        <end position="19"/>
    </location>
</feature>
<accession>A0ABR3TD24</accession>
<proteinExistence type="predicted"/>